<dbReference type="RefSeq" id="WP_345370203.1">
    <property type="nucleotide sequence ID" value="NZ_BAABJX010000020.1"/>
</dbReference>
<accession>A0ABP9D5U5</accession>
<gene>
    <name evidence="1" type="ORF">GCM10023331_12750</name>
</gene>
<name>A0ABP9D5U5_9BACT</name>
<protein>
    <submittedName>
        <fullName evidence="1">Isoaspartyl peptidase/L-asparaginase</fullName>
    </submittedName>
</protein>
<keyword evidence="2" id="KW-1185">Reference proteome</keyword>
<organism evidence="1 2">
    <name type="scientific">Algivirga pacifica</name>
    <dbReference type="NCBI Taxonomy" id="1162670"/>
    <lineage>
        <taxon>Bacteria</taxon>
        <taxon>Pseudomonadati</taxon>
        <taxon>Bacteroidota</taxon>
        <taxon>Cytophagia</taxon>
        <taxon>Cytophagales</taxon>
        <taxon>Flammeovirgaceae</taxon>
        <taxon>Algivirga</taxon>
    </lineage>
</organism>
<sequence length="333" mass="35496">MKQLSIFLLFYILGLTGVYAQGSKVAIVIHGGAGVILKKNMTAEKEQAYREKLQEAMDTGYALLEQGKSSEEAVIAAIKVMEDSPLFNAGKGAVLTNNGHCELDASIMDGKTLNAGAVAGVKTIKSPIEAARAVMHESKHVMLSGSGAETFAKGEGLEMVDPEYFITERRKKQLEKAKMQEDARGNLGNPMGNNNFKFGTVGAVALDKDGNIVAATSTGGMTNKRFGRIGDSPIIGAGTYANNNTCGISSTGHGEYFIRLAIAHHISAQMEYAGKSLEEAAEDVIQNKLTDLGGTGGIIGLDKDGNIVMEFNSPGMFRGYRKSNGEQEVSIYR</sequence>
<dbReference type="PANTHER" id="PTHR10188">
    <property type="entry name" value="L-ASPARAGINASE"/>
    <property type="match status" value="1"/>
</dbReference>
<evidence type="ECO:0000313" key="2">
    <source>
        <dbReference type="Proteomes" id="UP001500298"/>
    </source>
</evidence>
<dbReference type="PANTHER" id="PTHR10188:SF6">
    <property type="entry name" value="N(4)-(BETA-N-ACETYLGLUCOSAMINYL)-L-ASPARAGINASE"/>
    <property type="match status" value="1"/>
</dbReference>
<dbReference type="CDD" id="cd04701">
    <property type="entry name" value="Asparaginase_2"/>
    <property type="match status" value="1"/>
</dbReference>
<reference evidence="2" key="1">
    <citation type="journal article" date="2019" name="Int. J. Syst. Evol. Microbiol.">
        <title>The Global Catalogue of Microorganisms (GCM) 10K type strain sequencing project: providing services to taxonomists for standard genome sequencing and annotation.</title>
        <authorList>
            <consortium name="The Broad Institute Genomics Platform"/>
            <consortium name="The Broad Institute Genome Sequencing Center for Infectious Disease"/>
            <person name="Wu L."/>
            <person name="Ma J."/>
        </authorList>
    </citation>
    <scope>NUCLEOTIDE SEQUENCE [LARGE SCALE GENOMIC DNA]</scope>
    <source>
        <strain evidence="2">JCM 18326</strain>
    </source>
</reference>
<proteinExistence type="predicted"/>
<dbReference type="InterPro" id="IPR000246">
    <property type="entry name" value="Peptidase_T2"/>
</dbReference>
<dbReference type="InterPro" id="IPR029055">
    <property type="entry name" value="Ntn_hydrolases_N"/>
</dbReference>
<dbReference type="Pfam" id="PF01112">
    <property type="entry name" value="Asparaginase_2"/>
    <property type="match status" value="1"/>
</dbReference>
<dbReference type="Proteomes" id="UP001500298">
    <property type="component" value="Unassembled WGS sequence"/>
</dbReference>
<dbReference type="EMBL" id="BAABJX010000020">
    <property type="protein sequence ID" value="GAA4829044.1"/>
    <property type="molecule type" value="Genomic_DNA"/>
</dbReference>
<dbReference type="Gene3D" id="3.60.20.30">
    <property type="entry name" value="(Glycosyl)asparaginase"/>
    <property type="match status" value="1"/>
</dbReference>
<comment type="caution">
    <text evidence="1">The sequence shown here is derived from an EMBL/GenBank/DDBJ whole genome shotgun (WGS) entry which is preliminary data.</text>
</comment>
<dbReference type="SUPFAM" id="SSF56235">
    <property type="entry name" value="N-terminal nucleophile aminohydrolases (Ntn hydrolases)"/>
    <property type="match status" value="1"/>
</dbReference>
<evidence type="ECO:0000313" key="1">
    <source>
        <dbReference type="EMBL" id="GAA4829044.1"/>
    </source>
</evidence>